<evidence type="ECO:0000256" key="1">
    <source>
        <dbReference type="ARBA" id="ARBA00023012"/>
    </source>
</evidence>
<dbReference type="SUPFAM" id="SSF46894">
    <property type="entry name" value="C-terminal effector domain of the bipartite response regulators"/>
    <property type="match status" value="1"/>
</dbReference>
<dbReference type="InterPro" id="IPR036388">
    <property type="entry name" value="WH-like_DNA-bd_sf"/>
</dbReference>
<dbReference type="OrthoDB" id="3190595at2"/>
<keyword evidence="3" id="KW-0238">DNA-binding</keyword>
<dbReference type="SMART" id="SM01043">
    <property type="entry name" value="BTAD"/>
    <property type="match status" value="1"/>
</dbReference>
<dbReference type="Pfam" id="PF00072">
    <property type="entry name" value="Response_reg"/>
    <property type="match status" value="1"/>
</dbReference>
<evidence type="ECO:0000256" key="4">
    <source>
        <dbReference type="ARBA" id="ARBA00023163"/>
    </source>
</evidence>
<dbReference type="SUPFAM" id="SSF52172">
    <property type="entry name" value="CheY-like"/>
    <property type="match status" value="1"/>
</dbReference>
<keyword evidence="2" id="KW-0805">Transcription regulation</keyword>
<evidence type="ECO:0000256" key="5">
    <source>
        <dbReference type="PROSITE-ProRule" id="PRU00169"/>
    </source>
</evidence>
<dbReference type="EMBL" id="RBAH01000010">
    <property type="protein sequence ID" value="RKN84038.1"/>
    <property type="molecule type" value="Genomic_DNA"/>
</dbReference>
<dbReference type="AlphaFoldDB" id="A0A3B0CGS3"/>
<dbReference type="InterPro" id="IPR011006">
    <property type="entry name" value="CheY-like_superfamily"/>
</dbReference>
<dbReference type="Gene3D" id="1.10.10.10">
    <property type="entry name" value="Winged helix-like DNA-binding domain superfamily/Winged helix DNA-binding domain"/>
    <property type="match status" value="1"/>
</dbReference>
<dbReference type="PANTHER" id="PTHR35807:SF2">
    <property type="entry name" value="TRANSCRIPTIONAL ACTIVATOR DOMAIN"/>
    <property type="match status" value="1"/>
</dbReference>
<dbReference type="GO" id="GO:0003677">
    <property type="term" value="F:DNA binding"/>
    <property type="evidence" value="ECO:0007669"/>
    <property type="project" value="UniProtKB-KW"/>
</dbReference>
<dbReference type="InterPro" id="IPR011990">
    <property type="entry name" value="TPR-like_helical_dom_sf"/>
</dbReference>
<protein>
    <submittedName>
        <fullName evidence="7">Response regulator</fullName>
    </submittedName>
</protein>
<evidence type="ECO:0000259" key="6">
    <source>
        <dbReference type="PROSITE" id="PS50110"/>
    </source>
</evidence>
<dbReference type="InterPro" id="IPR016032">
    <property type="entry name" value="Sig_transdc_resp-reg_C-effctor"/>
</dbReference>
<dbReference type="PROSITE" id="PS50110">
    <property type="entry name" value="RESPONSE_REGULATORY"/>
    <property type="match status" value="1"/>
</dbReference>
<dbReference type="GO" id="GO:0006355">
    <property type="term" value="P:regulation of DNA-templated transcription"/>
    <property type="evidence" value="ECO:0007669"/>
    <property type="project" value="InterPro"/>
</dbReference>
<dbReference type="SUPFAM" id="SSF48452">
    <property type="entry name" value="TPR-like"/>
    <property type="match status" value="1"/>
</dbReference>
<organism evidence="7 8">
    <name type="scientific">Paenibacillus ginsengarvi</name>
    <dbReference type="NCBI Taxonomy" id="400777"/>
    <lineage>
        <taxon>Bacteria</taxon>
        <taxon>Bacillati</taxon>
        <taxon>Bacillota</taxon>
        <taxon>Bacilli</taxon>
        <taxon>Bacillales</taxon>
        <taxon>Paenibacillaceae</taxon>
        <taxon>Paenibacillus</taxon>
    </lineage>
</organism>
<dbReference type="InterPro" id="IPR005158">
    <property type="entry name" value="BTAD"/>
</dbReference>
<keyword evidence="5" id="KW-0597">Phosphoprotein</keyword>
<name>A0A3B0CGS3_9BACL</name>
<gene>
    <name evidence="7" type="ORF">D7M11_15815</name>
</gene>
<comment type="caution">
    <text evidence="7">The sequence shown here is derived from an EMBL/GenBank/DDBJ whole genome shotgun (WGS) entry which is preliminary data.</text>
</comment>
<dbReference type="Gene3D" id="3.40.50.2300">
    <property type="match status" value="1"/>
</dbReference>
<reference evidence="7 8" key="1">
    <citation type="journal article" date="2007" name="Int. J. Syst. Evol. Microbiol.">
        <title>Paenibacillus ginsengarvi sp. nov., isolated from soil from ginseng cultivation.</title>
        <authorList>
            <person name="Yoon M.H."/>
            <person name="Ten L.N."/>
            <person name="Im W.T."/>
        </authorList>
    </citation>
    <scope>NUCLEOTIDE SEQUENCE [LARGE SCALE GENOMIC DNA]</scope>
    <source>
        <strain evidence="7 8">KCTC 13059</strain>
    </source>
</reference>
<evidence type="ECO:0000256" key="2">
    <source>
        <dbReference type="ARBA" id="ARBA00023015"/>
    </source>
</evidence>
<dbReference type="InterPro" id="IPR051677">
    <property type="entry name" value="AfsR-DnrI-RedD_regulator"/>
</dbReference>
<dbReference type="Gene3D" id="1.25.40.10">
    <property type="entry name" value="Tetratricopeptide repeat domain"/>
    <property type="match status" value="1"/>
</dbReference>
<dbReference type="Pfam" id="PF03704">
    <property type="entry name" value="BTAD"/>
    <property type="match status" value="1"/>
</dbReference>
<proteinExistence type="predicted"/>
<evidence type="ECO:0000313" key="7">
    <source>
        <dbReference type="EMBL" id="RKN84038.1"/>
    </source>
</evidence>
<keyword evidence="8" id="KW-1185">Reference proteome</keyword>
<evidence type="ECO:0000313" key="8">
    <source>
        <dbReference type="Proteomes" id="UP000282311"/>
    </source>
</evidence>
<accession>A0A3B0CGS3</accession>
<sequence>MKVLLIDDERAMLTALSQLLSRIEGVVVVGMVRSSAEAVAFVAQHDVDLAFIDIKIAEDSGLTLALELRKNHADLDIVFVTSHKEFALDAFGAYPLDYIVKPISMKRLEETVARAVRGRAEKLSSSIVDSPKRLSVASLGGLQISSEQGDSLKWMSRKSQELFAYLLLCRGNRAAKTRILEDIFHDREGKNSELYLNTALYQLRKTLSTHGMKAILVSDREQYQMSLEQIQVDFIQFEERLSGFPTIDESNEEAALAAESMYTGDLFEDKPYGWSLAERERLSDLYESFAKRLVKWLFENNRIHQAVQIAKKLVRRNELDEEANRLLMHGFAALKDWRALHLQYKQYEALLKQELHIQPSAELAEWYGQYTFTEPSPKT</sequence>
<dbReference type="PANTHER" id="PTHR35807">
    <property type="entry name" value="TRANSCRIPTIONAL REGULATOR REDD-RELATED"/>
    <property type="match status" value="1"/>
</dbReference>
<evidence type="ECO:0000256" key="3">
    <source>
        <dbReference type="ARBA" id="ARBA00023125"/>
    </source>
</evidence>
<feature type="domain" description="Response regulatory" evidence="6">
    <location>
        <begin position="2"/>
        <end position="116"/>
    </location>
</feature>
<dbReference type="Proteomes" id="UP000282311">
    <property type="component" value="Unassembled WGS sequence"/>
</dbReference>
<feature type="modified residue" description="4-aspartylphosphate" evidence="5">
    <location>
        <position position="53"/>
    </location>
</feature>
<keyword evidence="1" id="KW-0902">Two-component regulatory system</keyword>
<keyword evidence="4" id="KW-0804">Transcription</keyword>
<dbReference type="SMART" id="SM00448">
    <property type="entry name" value="REC"/>
    <property type="match status" value="1"/>
</dbReference>
<dbReference type="InterPro" id="IPR001789">
    <property type="entry name" value="Sig_transdc_resp-reg_receiver"/>
</dbReference>
<dbReference type="GO" id="GO:0000160">
    <property type="term" value="P:phosphorelay signal transduction system"/>
    <property type="evidence" value="ECO:0007669"/>
    <property type="project" value="UniProtKB-KW"/>
</dbReference>
<dbReference type="RefSeq" id="WP_120748201.1">
    <property type="nucleotide sequence ID" value="NZ_RBAH01000010.1"/>
</dbReference>